<evidence type="ECO:0000256" key="8">
    <source>
        <dbReference type="ARBA" id="ARBA00022729"/>
    </source>
</evidence>
<dbReference type="PROSITE" id="PS50011">
    <property type="entry name" value="PROTEIN_KINASE_DOM"/>
    <property type="match status" value="1"/>
</dbReference>
<dbReference type="Proteomes" id="UP000274131">
    <property type="component" value="Unassembled WGS sequence"/>
</dbReference>
<dbReference type="GO" id="GO:0005524">
    <property type="term" value="F:ATP binding"/>
    <property type="evidence" value="ECO:0007669"/>
    <property type="project" value="UniProtKB-KW"/>
</dbReference>
<keyword evidence="15" id="KW-1015">Disulfide bond</keyword>
<evidence type="ECO:0000256" key="7">
    <source>
        <dbReference type="ARBA" id="ARBA00022692"/>
    </source>
</evidence>
<feature type="region of interest" description="Disordered" evidence="20">
    <location>
        <begin position="34"/>
        <end position="63"/>
    </location>
</feature>
<dbReference type="PROSITE" id="PS50022">
    <property type="entry name" value="FA58C_3"/>
    <property type="match status" value="1"/>
</dbReference>
<reference evidence="24 25" key="2">
    <citation type="submission" date="2018-10" db="EMBL/GenBank/DDBJ databases">
        <authorList>
            <consortium name="Pathogen Informatics"/>
        </authorList>
    </citation>
    <scope>NUCLEOTIDE SEQUENCE [LARGE SCALE GENOMIC DNA]</scope>
</reference>
<evidence type="ECO:0000256" key="5">
    <source>
        <dbReference type="ARBA" id="ARBA00022475"/>
    </source>
</evidence>
<dbReference type="Gene3D" id="1.10.510.10">
    <property type="entry name" value="Transferase(Phosphotransferase) domain 1"/>
    <property type="match status" value="1"/>
</dbReference>
<dbReference type="InterPro" id="IPR001245">
    <property type="entry name" value="Ser-Thr/Tyr_kinase_cat_dom"/>
</dbReference>
<evidence type="ECO:0000256" key="11">
    <source>
        <dbReference type="ARBA" id="ARBA00022840"/>
    </source>
</evidence>
<dbReference type="GO" id="GO:0005518">
    <property type="term" value="F:collagen binding"/>
    <property type="evidence" value="ECO:0007669"/>
    <property type="project" value="TreeGrafter"/>
</dbReference>
<dbReference type="InterPro" id="IPR011009">
    <property type="entry name" value="Kinase-like_dom_sf"/>
</dbReference>
<evidence type="ECO:0000256" key="16">
    <source>
        <dbReference type="ARBA" id="ARBA00023170"/>
    </source>
</evidence>
<keyword evidence="9" id="KW-0547">Nucleotide-binding</keyword>
<dbReference type="InterPro" id="IPR048525">
    <property type="entry name" value="DDR1-2_DS-like"/>
</dbReference>
<evidence type="ECO:0000313" key="25">
    <source>
        <dbReference type="Proteomes" id="UP000274131"/>
    </source>
</evidence>
<dbReference type="SUPFAM" id="SSF56112">
    <property type="entry name" value="Protein kinase-like (PK-like)"/>
    <property type="match status" value="1"/>
</dbReference>
<dbReference type="InterPro" id="IPR000719">
    <property type="entry name" value="Prot_kinase_dom"/>
</dbReference>
<dbReference type="Pfam" id="PF00754">
    <property type="entry name" value="F5_F8_type_C"/>
    <property type="match status" value="1"/>
</dbReference>
<name>A0A158QAZ6_ENTVE</name>
<evidence type="ECO:0000259" key="22">
    <source>
        <dbReference type="PROSITE" id="PS50011"/>
    </source>
</evidence>
<dbReference type="InterPro" id="IPR008979">
    <property type="entry name" value="Galactose-bd-like_sf"/>
</dbReference>
<feature type="domain" description="F5/8 type C" evidence="23">
    <location>
        <begin position="19"/>
        <end position="175"/>
    </location>
</feature>
<evidence type="ECO:0000256" key="1">
    <source>
        <dbReference type="ARBA" id="ARBA00004251"/>
    </source>
</evidence>
<keyword evidence="8" id="KW-0732">Signal</keyword>
<dbReference type="EC" id="2.7.10.1" evidence="4"/>
<evidence type="ECO:0000256" key="20">
    <source>
        <dbReference type="SAM" id="MobiDB-lite"/>
    </source>
</evidence>
<evidence type="ECO:0000256" key="15">
    <source>
        <dbReference type="ARBA" id="ARBA00023157"/>
    </source>
</evidence>
<dbReference type="PROSITE" id="PS01285">
    <property type="entry name" value="FA58C_1"/>
    <property type="match status" value="1"/>
</dbReference>
<evidence type="ECO:0000256" key="19">
    <source>
        <dbReference type="ARBA" id="ARBA00061639"/>
    </source>
</evidence>
<dbReference type="InterPro" id="IPR020635">
    <property type="entry name" value="Tyr_kinase_cat_dom"/>
</dbReference>
<feature type="compositionally biased region" description="Polar residues" evidence="20">
    <location>
        <begin position="34"/>
        <end position="49"/>
    </location>
</feature>
<evidence type="ECO:0000256" key="18">
    <source>
        <dbReference type="ARBA" id="ARBA00051243"/>
    </source>
</evidence>
<dbReference type="Gene3D" id="3.30.200.20">
    <property type="entry name" value="Phosphorylase Kinase, domain 1"/>
    <property type="match status" value="1"/>
</dbReference>
<keyword evidence="25" id="KW-1185">Reference proteome</keyword>
<evidence type="ECO:0000256" key="6">
    <source>
        <dbReference type="ARBA" id="ARBA00022679"/>
    </source>
</evidence>
<dbReference type="SMART" id="SM00231">
    <property type="entry name" value="FA58C"/>
    <property type="match status" value="1"/>
</dbReference>
<keyword evidence="11" id="KW-0067">ATP-binding</keyword>
<keyword evidence="7 21" id="KW-0812">Transmembrane</keyword>
<dbReference type="InterPro" id="IPR008266">
    <property type="entry name" value="Tyr_kinase_AS"/>
</dbReference>
<evidence type="ECO:0000256" key="21">
    <source>
        <dbReference type="SAM" id="Phobius"/>
    </source>
</evidence>
<comment type="subcellular location">
    <subcellularLocation>
        <location evidence="1">Cell membrane</location>
        <topology evidence="1">Single-pass type I membrane protein</topology>
    </subcellularLocation>
    <subcellularLocation>
        <location evidence="3">Cell projection</location>
        <location evidence="3">Axon</location>
    </subcellularLocation>
    <subcellularLocation>
        <location evidence="2">Perikaryon</location>
    </subcellularLocation>
</comment>
<evidence type="ECO:0000256" key="10">
    <source>
        <dbReference type="ARBA" id="ARBA00022777"/>
    </source>
</evidence>
<proteinExistence type="inferred from homology"/>
<protein>
    <recommendedName>
        <fullName evidence="4">receptor protein-tyrosine kinase</fullName>
        <ecNumber evidence="4">2.7.10.1</ecNumber>
    </recommendedName>
</protein>
<comment type="catalytic activity">
    <reaction evidence="18">
        <text>L-tyrosyl-[protein] + ATP = O-phospho-L-tyrosyl-[protein] + ADP + H(+)</text>
        <dbReference type="Rhea" id="RHEA:10596"/>
        <dbReference type="Rhea" id="RHEA-COMP:10136"/>
        <dbReference type="Rhea" id="RHEA-COMP:20101"/>
        <dbReference type="ChEBI" id="CHEBI:15378"/>
        <dbReference type="ChEBI" id="CHEBI:30616"/>
        <dbReference type="ChEBI" id="CHEBI:46858"/>
        <dbReference type="ChEBI" id="CHEBI:61978"/>
        <dbReference type="ChEBI" id="CHEBI:456216"/>
        <dbReference type="EC" id="2.7.10.1"/>
    </reaction>
</comment>
<keyword evidence="6" id="KW-0808">Transferase</keyword>
<dbReference type="FunFam" id="2.60.120.260:FF:000007">
    <property type="entry name" value="Discoidin domain receptor tyrosine kinase 1"/>
    <property type="match status" value="1"/>
</dbReference>
<feature type="transmembrane region" description="Helical" evidence="21">
    <location>
        <begin position="394"/>
        <end position="416"/>
    </location>
</feature>
<dbReference type="PROSITE" id="PS01286">
    <property type="entry name" value="FA58C_2"/>
    <property type="match status" value="1"/>
</dbReference>
<evidence type="ECO:0000256" key="4">
    <source>
        <dbReference type="ARBA" id="ARBA00011902"/>
    </source>
</evidence>
<dbReference type="GO" id="GO:0038062">
    <property type="term" value="F:protein tyrosine kinase collagen receptor activity"/>
    <property type="evidence" value="ECO:0007669"/>
    <property type="project" value="TreeGrafter"/>
</dbReference>
<organism evidence="26">
    <name type="scientific">Enterobius vermicularis</name>
    <name type="common">Human pinworm</name>
    <dbReference type="NCBI Taxonomy" id="51028"/>
    <lineage>
        <taxon>Eukaryota</taxon>
        <taxon>Metazoa</taxon>
        <taxon>Ecdysozoa</taxon>
        <taxon>Nematoda</taxon>
        <taxon>Chromadorea</taxon>
        <taxon>Rhabditida</taxon>
        <taxon>Spirurina</taxon>
        <taxon>Oxyuridomorpha</taxon>
        <taxon>Oxyuroidea</taxon>
        <taxon>Oxyuridae</taxon>
        <taxon>Enterobius</taxon>
    </lineage>
</organism>
<evidence type="ECO:0000256" key="12">
    <source>
        <dbReference type="ARBA" id="ARBA00022989"/>
    </source>
</evidence>
<dbReference type="GO" id="GO:0043235">
    <property type="term" value="C:receptor complex"/>
    <property type="evidence" value="ECO:0007669"/>
    <property type="project" value="TreeGrafter"/>
</dbReference>
<evidence type="ECO:0000313" key="24">
    <source>
        <dbReference type="EMBL" id="VDD92373.1"/>
    </source>
</evidence>
<dbReference type="Pfam" id="PF21114">
    <property type="entry name" value="DDR1-2_DS-like"/>
    <property type="match status" value="1"/>
</dbReference>
<dbReference type="PROSITE" id="PS00109">
    <property type="entry name" value="PROTEIN_KINASE_TYR"/>
    <property type="match status" value="1"/>
</dbReference>
<dbReference type="PANTHER" id="PTHR24416:SF634">
    <property type="entry name" value="DISCOIDIN DOMAIN-CONTAINING RECEPTOR TYROSINE KINASE B"/>
    <property type="match status" value="1"/>
</dbReference>
<dbReference type="AlphaFoldDB" id="A0A158QAZ6"/>
<evidence type="ECO:0000256" key="9">
    <source>
        <dbReference type="ARBA" id="ARBA00022741"/>
    </source>
</evidence>
<evidence type="ECO:0000256" key="14">
    <source>
        <dbReference type="ARBA" id="ARBA00023137"/>
    </source>
</evidence>
<feature type="domain" description="Protein kinase" evidence="22">
    <location>
        <begin position="534"/>
        <end position="793"/>
    </location>
</feature>
<dbReference type="EMBL" id="UXUI01008787">
    <property type="protein sequence ID" value="VDD92373.1"/>
    <property type="molecule type" value="Genomic_DNA"/>
</dbReference>
<gene>
    <name evidence="24" type="ORF">EVEC_LOCUS7124</name>
</gene>
<dbReference type="InterPro" id="IPR050122">
    <property type="entry name" value="RTK"/>
</dbReference>
<keyword evidence="16" id="KW-0675">Receptor</keyword>
<keyword evidence="12 21" id="KW-1133">Transmembrane helix</keyword>
<dbReference type="Gene3D" id="2.60.120.260">
    <property type="entry name" value="Galactose-binding domain-like"/>
    <property type="match status" value="1"/>
</dbReference>
<dbReference type="GO" id="GO:0008045">
    <property type="term" value="P:motor neuron axon guidance"/>
    <property type="evidence" value="ECO:0007669"/>
    <property type="project" value="UniProtKB-ARBA"/>
</dbReference>
<keyword evidence="17" id="KW-0325">Glycoprotein</keyword>
<evidence type="ECO:0000256" key="2">
    <source>
        <dbReference type="ARBA" id="ARBA00004484"/>
    </source>
</evidence>
<dbReference type="GO" id="GO:0051897">
    <property type="term" value="P:positive regulation of phosphatidylinositol 3-kinase/protein kinase B signal transduction"/>
    <property type="evidence" value="ECO:0007669"/>
    <property type="project" value="TreeGrafter"/>
</dbReference>
<dbReference type="OrthoDB" id="6071166at2759"/>
<keyword evidence="13 21" id="KW-0472">Membrane</keyword>
<evidence type="ECO:0000256" key="3">
    <source>
        <dbReference type="ARBA" id="ARBA00004489"/>
    </source>
</evidence>
<evidence type="ECO:0000256" key="13">
    <source>
        <dbReference type="ARBA" id="ARBA00023136"/>
    </source>
</evidence>
<dbReference type="PRINTS" id="PR00109">
    <property type="entry name" value="TYRKINASE"/>
</dbReference>
<dbReference type="GO" id="GO:0043204">
    <property type="term" value="C:perikaryon"/>
    <property type="evidence" value="ECO:0007669"/>
    <property type="project" value="UniProtKB-SubCell"/>
</dbReference>
<keyword evidence="5" id="KW-1003">Cell membrane</keyword>
<dbReference type="SUPFAM" id="SSF49785">
    <property type="entry name" value="Galactose-binding domain-like"/>
    <property type="match status" value="1"/>
</dbReference>
<dbReference type="STRING" id="51028.A0A158QAZ6"/>
<dbReference type="WBParaSite" id="EVEC_0000764001-mRNA-1">
    <property type="protein sequence ID" value="EVEC_0000764001-mRNA-1"/>
    <property type="gene ID" value="EVEC_0000764001"/>
</dbReference>
<dbReference type="CDD" id="cd00057">
    <property type="entry name" value="FA58C"/>
    <property type="match status" value="1"/>
</dbReference>
<keyword evidence="10" id="KW-0418">Kinase</keyword>
<sequence>MYQCALQATQTSVIINRDCNRPLGLESGRITEDQLSASSSHDLQSTGPQNARIRTESGSGAWCPQNQIGAETKEWLQIDFTGSTVVSAVETQGRYDEGRGMEYAPGYMLEYWRDSLGSWARYKDYTENEVISGNTDTRSPVLRVLDGSIITEKIRIIPVSETIRTVCMRIELYGCPYKESLSSYSIPDGSVADGLDMKDYTYDGRTNASGTLVNGIGKLYDGVVGDDNFEKHPEKWVGWRKDLQGSTVWMEFIFNEQRNISAIYFHVSNFLKHRAQVFQSAVILFSSRANSLYSPRTVFFQYVPDYTFNAARWVRIPVPNRLAYKIKVQLKIADDADWLLISEVKFESNNIPFNFVYDDNEEAENEQSNHADSKFNFFSISDPLEERVYLHSSALIGCLICVFAALLLFIVLICCCRKPISVKSSSPVFNKTGKDVQLMILDGDTIKRFSPSTYRMTVDNMENSLLEKLPIYSDSGSEYADPDCSLSVLATLVRSTSPLVNNVHSVHYAASDILQIFPFSKNTALNAGIDFNALKFRKSLGQSEFGEVHLCQLEKRQVAVKLLRLNATAKEEMDFQREVKVLSRLRHQNIVELVGVCTTEKPYCCILEYMENGDLRSFLQKRINYNMENLLSISTQIGAGMSYLESLHFVHRDLAARNCYVSADATVKISDFGMARKLYSNDYYKAQGPVALPVRWMSWESLLLNKFTTKSDVWSFGVTIWEVLNGCRKQPYEELQDQQVIENLQTIHQTGRLKVYLNIPQYCTATIYNQILLPCWQKGEQQRPTFQTLHCQLQNLLCSHFNGTLETSEMLR</sequence>
<dbReference type="FunFam" id="1.10.510.10:FF:001512">
    <property type="entry name" value="Receptor tyrosine-protein kinase erbB-2"/>
    <property type="match status" value="1"/>
</dbReference>
<keyword evidence="14" id="KW-0829">Tyrosine-protein kinase</keyword>
<dbReference type="SMART" id="SM00219">
    <property type="entry name" value="TyrKc"/>
    <property type="match status" value="1"/>
</dbReference>
<evidence type="ECO:0000313" key="26">
    <source>
        <dbReference type="WBParaSite" id="EVEC_0000764001-mRNA-1"/>
    </source>
</evidence>
<accession>A0A158QAZ6</accession>
<dbReference type="GO" id="GO:0048680">
    <property type="term" value="P:positive regulation of axon regeneration"/>
    <property type="evidence" value="ECO:0007669"/>
    <property type="project" value="UniProtKB-ARBA"/>
</dbReference>
<dbReference type="InterPro" id="IPR000421">
    <property type="entry name" value="FA58C"/>
</dbReference>
<dbReference type="GO" id="GO:0030424">
    <property type="term" value="C:axon"/>
    <property type="evidence" value="ECO:0007669"/>
    <property type="project" value="UniProtKB-SubCell"/>
</dbReference>
<dbReference type="PANTHER" id="PTHR24416">
    <property type="entry name" value="TYROSINE-PROTEIN KINASE RECEPTOR"/>
    <property type="match status" value="1"/>
</dbReference>
<evidence type="ECO:0000256" key="17">
    <source>
        <dbReference type="ARBA" id="ARBA00023180"/>
    </source>
</evidence>
<comment type="similarity">
    <text evidence="19">Belongs to the protein kinase superfamily. Tyr protein kinase family. Insulin receptor subfamily.</text>
</comment>
<reference evidence="26" key="1">
    <citation type="submission" date="2016-04" db="UniProtKB">
        <authorList>
            <consortium name="WormBaseParasite"/>
        </authorList>
    </citation>
    <scope>IDENTIFICATION</scope>
</reference>
<dbReference type="Gene3D" id="2.60.120.1190">
    <property type="match status" value="1"/>
</dbReference>
<dbReference type="Pfam" id="PF07714">
    <property type="entry name" value="PK_Tyr_Ser-Thr"/>
    <property type="match status" value="1"/>
</dbReference>
<dbReference type="GO" id="GO:0005886">
    <property type="term" value="C:plasma membrane"/>
    <property type="evidence" value="ECO:0007669"/>
    <property type="project" value="UniProtKB-SubCell"/>
</dbReference>
<evidence type="ECO:0000259" key="23">
    <source>
        <dbReference type="PROSITE" id="PS50022"/>
    </source>
</evidence>